<keyword evidence="2" id="KW-1185">Reference proteome</keyword>
<proteinExistence type="predicted"/>
<dbReference type="EMBL" id="JANAKD010000102">
    <property type="protein sequence ID" value="KAJ3497576.1"/>
    <property type="molecule type" value="Genomic_DNA"/>
</dbReference>
<organism evidence="1 2">
    <name type="scientific">Lecanicillium saksenae</name>
    <dbReference type="NCBI Taxonomy" id="468837"/>
    <lineage>
        <taxon>Eukaryota</taxon>
        <taxon>Fungi</taxon>
        <taxon>Dikarya</taxon>
        <taxon>Ascomycota</taxon>
        <taxon>Pezizomycotina</taxon>
        <taxon>Sordariomycetes</taxon>
        <taxon>Hypocreomycetidae</taxon>
        <taxon>Hypocreales</taxon>
        <taxon>Cordycipitaceae</taxon>
        <taxon>Lecanicillium</taxon>
    </lineage>
</organism>
<comment type="caution">
    <text evidence="1">The sequence shown here is derived from an EMBL/GenBank/DDBJ whole genome shotgun (WGS) entry which is preliminary data.</text>
</comment>
<dbReference type="Proteomes" id="UP001148737">
    <property type="component" value="Unassembled WGS sequence"/>
</dbReference>
<gene>
    <name evidence="1" type="ORF">NLG97_g1795</name>
</gene>
<sequence>MSFTSSNRLHIHVEHKILAQQAHLDLLFQRCWAIVLSVYEHAEHNTFHYSVLQDGKSQAKFKLEVEICLSSDINNVYPRQISDANEADIAPRKFLTSLERNTLFILSDENSNSSEDGTDIFDNDSTTSTGDPAVSHGASTLYTPNQSSDDEISLSAMNDKLDELIKESQELFENTGTIHFVGMEGLTLTFHVPGASRMQLRNMLRTFEIVVHGITLDPNIKISDLELCSTNDEMQLHTWNSLEPSTGSDKGILSAILDYATEEPGRMAVEAWDGNLSYRDLENLSSQLAEHLVKRGLEYRLESPQYVPLLFEKSYRTVLAMVAVAKVGCAFVLLDPSQPLKRLQSICDQIHAPMVVCSASLIETAAALSPSTVSLDSKMDIFDRNTAPVPSTRCRDQARNHALYGVFTSGSTGRPKGITVDHDAFVSCAHAYIEKVGMNKQTRTFQFASYAFDVSISDTLNSLLVGGCLCIPSDVERLQSVATCIQRLEPTWADLTPSLLRHLSLQDLHTIKTVVVSGEALPRDVVGSWGEQIRLINVYGPAECSVQSTMCTNVSTDSPSNIGTAIVGATWIVDPSNHDKLRPIGAIGELLIEGPHLGRGYLDEPTKTQQAFIHAPAWLNKFREPALCDYSKRERLYCTGDLVQYEADGSLRYIGRKDTQVKLRGQRIELEEIEHHLRESLPAQVDVAAEVISMHQDSAPAVTLVAFVTRRQEKLDTSSTLPFLKKPCKNLVNDIFLALEKVQKSIPEYMIPGLFLSASYIPLTPSGKVDRRRLREEASQLSMKEVKQYMVEDKVSYTIQTELTEKVASSFAMVLNVPIEDMSPHADFFALGGDSISAMRVVSQLRKTGYILETGDILRRRTIGKIAAAVKPASQLSVSTRPGPKSDIESGLAFDLSPIQQMFFTDSPNGENYFNQSFFVAVSRNVDMVELRNAARALVGRHAMLRARFNRSDKNIWTQRITQNIEESFFCQEYQMHKRQDANPIMNSIQRGFNLERGPIFSISLFRIQSEDKPYIFINTHHAVIDLVSYRIILEDLEQHLCMGSFASHGPIPSFEWWCRLQADFAKEELYPRVALPKDVHINHDFLQKYWDLQKIPNTYGNAHFASLFIQKDVTNDILARANDAFHTEPVELLNAALLHSFMLVFADREAPVMFNEGHGREPWDPSIDLSRTVGWFTTIWPIPVDMEQLNVNNIFDLVRRVKDGRRQVPGKGFPYFASRYLNPKGQEQFQKHKMEIVFNFHGKFQQFERDGALLQQVPWEFDLPSDYGPETVLPGVFEITCAVSGGQFKFEFIYGKHLAHQERIQLWMSQCASSLEEIARQLTQTPAAVPTLVDFPLLNWGYEDLDQLQETVSGLGIRMSDVESVYPCLPTQVGILLSRAKESSLYQTGSILELKHRNLSQISVDTLASAWERTIAHHAVLRTVMIPSDNLSSPFNNVVIKPKVIPLAFSKVRYQEFEDEALERASILNMIRKDSGGLSEQALAPYQIKLYTSSKAQSVFCRIIFNHAIMDGWSSNVLVKDWVKEYNSIMIESPITTYNDYAAFVLQNTSSRTYWQEYLNDAESCTFPALVDYGKNISEDIYTVDIAFSYPVDSLQQFVKTHGITIASLYHVAWALLLKIYCERDDICFGYATSGRDIPLPDIEKTVGMLANTLPCRIKISENCSILALLQEMQLNMAQAASHQHVSLVDIQNEIKFSGSSLFNTAVSIQHQEVAENESHTSDRELIVEEIDEIDPTEVSIMPAKALRGETRN</sequence>
<accession>A0ACC1R2Z7</accession>
<evidence type="ECO:0000313" key="2">
    <source>
        <dbReference type="Proteomes" id="UP001148737"/>
    </source>
</evidence>
<evidence type="ECO:0000313" key="1">
    <source>
        <dbReference type="EMBL" id="KAJ3497576.1"/>
    </source>
</evidence>
<reference evidence="1" key="1">
    <citation type="submission" date="2022-07" db="EMBL/GenBank/DDBJ databases">
        <title>Genome Sequence of Lecanicillium saksenae.</title>
        <authorList>
            <person name="Buettner E."/>
        </authorList>
    </citation>
    <scope>NUCLEOTIDE SEQUENCE</scope>
    <source>
        <strain evidence="1">VT-O1</strain>
    </source>
</reference>
<name>A0ACC1R2Z7_9HYPO</name>
<protein>
    <submittedName>
        <fullName evidence="1">Uncharacterized protein</fullName>
    </submittedName>
</protein>